<proteinExistence type="predicted"/>
<evidence type="ECO:0000259" key="1">
    <source>
        <dbReference type="Pfam" id="PF09172"/>
    </source>
</evidence>
<feature type="domain" description="Vitellinogen open beta-sheet" evidence="1">
    <location>
        <begin position="1"/>
        <end position="62"/>
    </location>
</feature>
<reference evidence="2 3" key="1">
    <citation type="submission" date="2013-11" db="EMBL/GenBank/DDBJ databases">
        <title>Genome sequencing of Stegodyphus mimosarum.</title>
        <authorList>
            <person name="Bechsgaard J."/>
        </authorList>
    </citation>
    <scope>NUCLEOTIDE SEQUENCE [LARGE SCALE GENOMIC DNA]</scope>
</reference>
<dbReference type="Proteomes" id="UP000054359">
    <property type="component" value="Unassembled WGS sequence"/>
</dbReference>
<protein>
    <recommendedName>
        <fullName evidence="1">Vitellinogen open beta-sheet domain-containing protein</fullName>
    </recommendedName>
</protein>
<dbReference type="AlphaFoldDB" id="A0A087THG5"/>
<dbReference type="GO" id="GO:0005319">
    <property type="term" value="F:lipid transporter activity"/>
    <property type="evidence" value="ECO:0007669"/>
    <property type="project" value="InterPro"/>
</dbReference>
<dbReference type="InterPro" id="IPR015819">
    <property type="entry name" value="Lipid_transp_b-sht_shell"/>
</dbReference>
<feature type="non-terminal residue" evidence="2">
    <location>
        <position position="64"/>
    </location>
</feature>
<accession>A0A087THG5</accession>
<keyword evidence="3" id="KW-1185">Reference proteome</keyword>
<evidence type="ECO:0000313" key="2">
    <source>
        <dbReference type="EMBL" id="KFM64554.1"/>
    </source>
</evidence>
<dbReference type="EMBL" id="KK115249">
    <property type="protein sequence ID" value="KFM64554.1"/>
    <property type="molecule type" value="Genomic_DNA"/>
</dbReference>
<dbReference type="InterPro" id="IPR015255">
    <property type="entry name" value="Vitellinogen_open_b-sht"/>
</dbReference>
<dbReference type="OrthoDB" id="6429329at2759"/>
<evidence type="ECO:0000313" key="3">
    <source>
        <dbReference type="Proteomes" id="UP000054359"/>
    </source>
</evidence>
<gene>
    <name evidence="2" type="ORF">X975_25393</name>
</gene>
<dbReference type="Pfam" id="PF09172">
    <property type="entry name" value="Vit_open_b-sht"/>
    <property type="match status" value="1"/>
</dbReference>
<dbReference type="SUPFAM" id="SSF56968">
    <property type="entry name" value="Lipovitellin-phosvitin complex, beta-sheet shell regions"/>
    <property type="match status" value="1"/>
</dbReference>
<organism evidence="2 3">
    <name type="scientific">Stegodyphus mimosarum</name>
    <name type="common">African social velvet spider</name>
    <dbReference type="NCBI Taxonomy" id="407821"/>
    <lineage>
        <taxon>Eukaryota</taxon>
        <taxon>Metazoa</taxon>
        <taxon>Ecdysozoa</taxon>
        <taxon>Arthropoda</taxon>
        <taxon>Chelicerata</taxon>
        <taxon>Arachnida</taxon>
        <taxon>Araneae</taxon>
        <taxon>Araneomorphae</taxon>
        <taxon>Entelegynae</taxon>
        <taxon>Eresoidea</taxon>
        <taxon>Eresidae</taxon>
        <taxon>Stegodyphus</taxon>
    </lineage>
</organism>
<name>A0A087THG5_STEMI</name>
<sequence>MEKLAQGKSVDFSHSFLFLNTHLIIPSVTGRSYTFGLTGSATVGLTATQKFDVLQFPRKADIQA</sequence>